<dbReference type="AlphaFoldDB" id="A0A3R6E142"/>
<evidence type="ECO:0008006" key="3">
    <source>
        <dbReference type="Google" id="ProtNLM"/>
    </source>
</evidence>
<proteinExistence type="predicted"/>
<dbReference type="Proteomes" id="UP000284660">
    <property type="component" value="Unassembled WGS sequence"/>
</dbReference>
<comment type="caution">
    <text evidence="1">The sequence shown here is derived from an EMBL/GenBank/DDBJ whole genome shotgun (WGS) entry which is preliminary data.</text>
</comment>
<protein>
    <recommendedName>
        <fullName evidence="3">CHAT domain-containing protein</fullName>
    </recommendedName>
</protein>
<dbReference type="EMBL" id="QSJN01000004">
    <property type="protein sequence ID" value="RHD75808.1"/>
    <property type="molecule type" value="Genomic_DNA"/>
</dbReference>
<reference evidence="1 2" key="1">
    <citation type="submission" date="2018-08" db="EMBL/GenBank/DDBJ databases">
        <title>A genome reference for cultivated species of the human gut microbiota.</title>
        <authorList>
            <person name="Zou Y."/>
            <person name="Xue W."/>
            <person name="Luo G."/>
        </authorList>
    </citation>
    <scope>NUCLEOTIDE SEQUENCE [LARGE SCALE GENOMIC DNA]</scope>
    <source>
        <strain evidence="1 2">AM30-4</strain>
    </source>
</reference>
<organism evidence="1 2">
    <name type="scientific">Parabacteroides distasonis</name>
    <dbReference type="NCBI Taxonomy" id="823"/>
    <lineage>
        <taxon>Bacteria</taxon>
        <taxon>Pseudomonadati</taxon>
        <taxon>Bacteroidota</taxon>
        <taxon>Bacteroidia</taxon>
        <taxon>Bacteroidales</taxon>
        <taxon>Tannerellaceae</taxon>
        <taxon>Parabacteroides</taxon>
    </lineage>
</organism>
<accession>A0A3R6E142</accession>
<sequence length="214" mass="24645">MKILCLYPMDETTLFLNPIFDFLSNMDSFKGIRFESNEKDVELAIDAIKTCDEDTIIIFLGHGASHCLYKGDNTPFIGNEKIHLLANKRIFLLACRSAEFIDSNKNIEFKSSIGFGNMLTDWSEVLVERDADANAYPDISIEVIELYRSKLVNSIQCAWSRTITSQKDFEYLYLQIKLFINKEITELLTKKNIPNYIALANLLYETKTEMSLQH</sequence>
<evidence type="ECO:0000313" key="2">
    <source>
        <dbReference type="Proteomes" id="UP000284660"/>
    </source>
</evidence>
<gene>
    <name evidence="1" type="ORF">DW782_09220</name>
</gene>
<dbReference type="RefSeq" id="WP_008779435.1">
    <property type="nucleotide sequence ID" value="NZ_JAFEKK010000001.1"/>
</dbReference>
<evidence type="ECO:0000313" key="1">
    <source>
        <dbReference type="EMBL" id="RHD75808.1"/>
    </source>
</evidence>
<name>A0A3R6E142_PARDI</name>